<dbReference type="InterPro" id="IPR037873">
    <property type="entry name" value="BamE-like"/>
</dbReference>
<evidence type="ECO:0000259" key="4">
    <source>
        <dbReference type="Pfam" id="PF04355"/>
    </source>
</evidence>
<evidence type="ECO:0000313" key="5">
    <source>
        <dbReference type="EMBL" id="QEH31673.1"/>
    </source>
</evidence>
<organism evidence="5 6">
    <name type="scientific">Aquisphaera giovannonii</name>
    <dbReference type="NCBI Taxonomy" id="406548"/>
    <lineage>
        <taxon>Bacteria</taxon>
        <taxon>Pseudomonadati</taxon>
        <taxon>Planctomycetota</taxon>
        <taxon>Planctomycetia</taxon>
        <taxon>Isosphaerales</taxon>
        <taxon>Isosphaeraceae</taxon>
        <taxon>Aquisphaera</taxon>
    </lineage>
</organism>
<evidence type="ECO:0000256" key="3">
    <source>
        <dbReference type="SAM" id="Phobius"/>
    </source>
</evidence>
<dbReference type="AlphaFoldDB" id="A0A5B9VTK0"/>
<keyword evidence="6" id="KW-1185">Reference proteome</keyword>
<feature type="domain" description="Outer membrane protein assembly factor BamE" evidence="4">
    <location>
        <begin position="39"/>
        <end position="94"/>
    </location>
</feature>
<proteinExistence type="predicted"/>
<dbReference type="InterPro" id="IPR007450">
    <property type="entry name" value="BamE_dom"/>
</dbReference>
<dbReference type="KEGG" id="agv:OJF2_01380"/>
<accession>A0A5B9VTK0</accession>
<dbReference type="EMBL" id="CP042997">
    <property type="protein sequence ID" value="QEH31673.1"/>
    <property type="molecule type" value="Genomic_DNA"/>
</dbReference>
<evidence type="ECO:0000313" key="6">
    <source>
        <dbReference type="Proteomes" id="UP000324233"/>
    </source>
</evidence>
<gene>
    <name evidence="5" type="ORF">OJF2_01380</name>
</gene>
<dbReference type="Pfam" id="PF04355">
    <property type="entry name" value="BamE"/>
    <property type="match status" value="1"/>
</dbReference>
<dbReference type="Gene3D" id="3.30.1450.10">
    <property type="match status" value="1"/>
</dbReference>
<dbReference type="Proteomes" id="UP000324233">
    <property type="component" value="Chromosome"/>
</dbReference>
<name>A0A5B9VTK0_9BACT</name>
<protein>
    <submittedName>
        <fullName evidence="5">SmpA / OmlA family protein</fullName>
    </submittedName>
</protein>
<dbReference type="GO" id="GO:0019867">
    <property type="term" value="C:outer membrane"/>
    <property type="evidence" value="ECO:0007669"/>
    <property type="project" value="InterPro"/>
</dbReference>
<keyword evidence="3" id="KW-1133">Transmembrane helix</keyword>
<evidence type="ECO:0000256" key="2">
    <source>
        <dbReference type="ARBA" id="ARBA00023136"/>
    </source>
</evidence>
<sequence length="100" mass="11134">MSTRTGRTFHSIVWTVAALLAVLFALAYWFGEGHGSSLSQLARVRTGMSREQVVALLGRPGTVNCSEDGSESWYFTRWTFCQAKVYFAADGTVEETDHDH</sequence>
<reference evidence="5 6" key="1">
    <citation type="submission" date="2019-08" db="EMBL/GenBank/DDBJ databases">
        <title>Deep-cultivation of Planctomycetes and their phenomic and genomic characterization uncovers novel biology.</title>
        <authorList>
            <person name="Wiegand S."/>
            <person name="Jogler M."/>
            <person name="Boedeker C."/>
            <person name="Pinto D."/>
            <person name="Vollmers J."/>
            <person name="Rivas-Marin E."/>
            <person name="Kohn T."/>
            <person name="Peeters S.H."/>
            <person name="Heuer A."/>
            <person name="Rast P."/>
            <person name="Oberbeckmann S."/>
            <person name="Bunk B."/>
            <person name="Jeske O."/>
            <person name="Meyerdierks A."/>
            <person name="Storesund J.E."/>
            <person name="Kallscheuer N."/>
            <person name="Luecker S."/>
            <person name="Lage O.M."/>
            <person name="Pohl T."/>
            <person name="Merkel B.J."/>
            <person name="Hornburger P."/>
            <person name="Mueller R.-W."/>
            <person name="Bruemmer F."/>
            <person name="Labrenz M."/>
            <person name="Spormann A.M."/>
            <person name="Op den Camp H."/>
            <person name="Overmann J."/>
            <person name="Amann R."/>
            <person name="Jetten M.S.M."/>
            <person name="Mascher T."/>
            <person name="Medema M.H."/>
            <person name="Devos D.P."/>
            <person name="Kaster A.-K."/>
            <person name="Ovreas L."/>
            <person name="Rohde M."/>
            <person name="Galperin M.Y."/>
            <person name="Jogler C."/>
        </authorList>
    </citation>
    <scope>NUCLEOTIDE SEQUENCE [LARGE SCALE GENOMIC DNA]</scope>
    <source>
        <strain evidence="5 6">OJF2</strain>
    </source>
</reference>
<keyword evidence="3" id="KW-0812">Transmembrane</keyword>
<keyword evidence="2 3" id="KW-0472">Membrane</keyword>
<feature type="transmembrane region" description="Helical" evidence="3">
    <location>
        <begin position="12"/>
        <end position="31"/>
    </location>
</feature>
<keyword evidence="1" id="KW-0732">Signal</keyword>
<dbReference type="RefSeq" id="WP_168221509.1">
    <property type="nucleotide sequence ID" value="NZ_CP042997.1"/>
</dbReference>
<evidence type="ECO:0000256" key="1">
    <source>
        <dbReference type="ARBA" id="ARBA00022729"/>
    </source>
</evidence>